<dbReference type="AlphaFoldDB" id="A0A834HAM3"/>
<dbReference type="EMBL" id="WJXA01000002">
    <property type="protein sequence ID" value="KAF7150517.1"/>
    <property type="molecule type" value="Genomic_DNA"/>
</dbReference>
<sequence>MNNYYAHHRLLISGLSPRDGVKSCSLYSILNEDSDTAVELDCPLKVPPRMTFGLTAKAHLNLASMITDYTHNRLLLLSPFGHDYAVKSCSLYAVCKSILILPQACFIKYYFGYEESIDDYKAVAFFHNVGTSGFDVEVKIYTLKTNSWRSIVDFLIVYLQVVQEYDTFGEVLQHNYRDGHSQMALHVVSGCLCVVCDYDGTYAEV</sequence>
<dbReference type="OrthoDB" id="1071894at2759"/>
<evidence type="ECO:0000313" key="2">
    <source>
        <dbReference type="Proteomes" id="UP000626092"/>
    </source>
</evidence>
<proteinExistence type="predicted"/>
<comment type="caution">
    <text evidence="1">The sequence shown here is derived from an EMBL/GenBank/DDBJ whole genome shotgun (WGS) entry which is preliminary data.</text>
</comment>
<evidence type="ECO:0000313" key="1">
    <source>
        <dbReference type="EMBL" id="KAF7150517.1"/>
    </source>
</evidence>
<evidence type="ECO:0008006" key="3">
    <source>
        <dbReference type="Google" id="ProtNLM"/>
    </source>
</evidence>
<name>A0A834HAM3_RHOSS</name>
<protein>
    <recommendedName>
        <fullName evidence="3">F-box associated domain-containing protein</fullName>
    </recommendedName>
</protein>
<organism evidence="1 2">
    <name type="scientific">Rhododendron simsii</name>
    <name type="common">Sims's rhododendron</name>
    <dbReference type="NCBI Taxonomy" id="118357"/>
    <lineage>
        <taxon>Eukaryota</taxon>
        <taxon>Viridiplantae</taxon>
        <taxon>Streptophyta</taxon>
        <taxon>Embryophyta</taxon>
        <taxon>Tracheophyta</taxon>
        <taxon>Spermatophyta</taxon>
        <taxon>Magnoliopsida</taxon>
        <taxon>eudicotyledons</taxon>
        <taxon>Gunneridae</taxon>
        <taxon>Pentapetalae</taxon>
        <taxon>asterids</taxon>
        <taxon>Ericales</taxon>
        <taxon>Ericaceae</taxon>
        <taxon>Ericoideae</taxon>
        <taxon>Rhodoreae</taxon>
        <taxon>Rhododendron</taxon>
    </lineage>
</organism>
<keyword evidence="2" id="KW-1185">Reference proteome</keyword>
<gene>
    <name evidence="1" type="ORF">RHSIM_Rhsim02G0055300</name>
</gene>
<reference evidence="1" key="1">
    <citation type="submission" date="2019-11" db="EMBL/GenBank/DDBJ databases">
        <authorList>
            <person name="Liu Y."/>
            <person name="Hou J."/>
            <person name="Li T.-Q."/>
            <person name="Guan C.-H."/>
            <person name="Wu X."/>
            <person name="Wu H.-Z."/>
            <person name="Ling F."/>
            <person name="Zhang R."/>
            <person name="Shi X.-G."/>
            <person name="Ren J.-P."/>
            <person name="Chen E.-F."/>
            <person name="Sun J.-M."/>
        </authorList>
    </citation>
    <scope>NUCLEOTIDE SEQUENCE</scope>
    <source>
        <strain evidence="1">Adult_tree_wgs_1</strain>
        <tissue evidence="1">Leaves</tissue>
    </source>
</reference>
<accession>A0A834HAM3</accession>
<dbReference type="Proteomes" id="UP000626092">
    <property type="component" value="Unassembled WGS sequence"/>
</dbReference>